<protein>
    <submittedName>
        <fullName evidence="2">Uncharacterized protein</fullName>
    </submittedName>
</protein>
<reference evidence="2" key="1">
    <citation type="submission" date="2020-11" db="EMBL/GenBank/DDBJ databases">
        <authorList>
            <consortium name="DOE Joint Genome Institute"/>
            <person name="Ahrendt S."/>
            <person name="Riley R."/>
            <person name="Andreopoulos W."/>
            <person name="Labutti K."/>
            <person name="Pangilinan J."/>
            <person name="Ruiz-Duenas F.J."/>
            <person name="Barrasa J.M."/>
            <person name="Sanchez-Garcia M."/>
            <person name="Camarero S."/>
            <person name="Miyauchi S."/>
            <person name="Serrano A."/>
            <person name="Linde D."/>
            <person name="Babiker R."/>
            <person name="Drula E."/>
            <person name="Ayuso-Fernandez I."/>
            <person name="Pacheco R."/>
            <person name="Padilla G."/>
            <person name="Ferreira P."/>
            <person name="Barriuso J."/>
            <person name="Kellner H."/>
            <person name="Castanera R."/>
            <person name="Alfaro M."/>
            <person name="Ramirez L."/>
            <person name="Pisabarro A.G."/>
            <person name="Kuo A."/>
            <person name="Tritt A."/>
            <person name="Lipzen A."/>
            <person name="He G."/>
            <person name="Yan M."/>
            <person name="Ng V."/>
            <person name="Cullen D."/>
            <person name="Martin F."/>
            <person name="Rosso M.-N."/>
            <person name="Henrissat B."/>
            <person name="Hibbett D."/>
            <person name="Martinez A.T."/>
            <person name="Grigoriev I.V."/>
        </authorList>
    </citation>
    <scope>NUCLEOTIDE SEQUENCE</scope>
    <source>
        <strain evidence="2">MF-IS2</strain>
    </source>
</reference>
<feature type="region of interest" description="Disordered" evidence="1">
    <location>
        <begin position="239"/>
        <end position="312"/>
    </location>
</feature>
<feature type="region of interest" description="Disordered" evidence="1">
    <location>
        <begin position="114"/>
        <end position="156"/>
    </location>
</feature>
<accession>A0A9P6C445</accession>
<evidence type="ECO:0000313" key="2">
    <source>
        <dbReference type="EMBL" id="KAF9447908.1"/>
    </source>
</evidence>
<feature type="compositionally biased region" description="Basic and acidic residues" evidence="1">
    <location>
        <begin position="196"/>
        <end position="209"/>
    </location>
</feature>
<name>A0A9P6C445_9AGAR</name>
<feature type="compositionally biased region" description="Acidic residues" evidence="1">
    <location>
        <begin position="259"/>
        <end position="280"/>
    </location>
</feature>
<feature type="compositionally biased region" description="Basic and acidic residues" evidence="1">
    <location>
        <begin position="239"/>
        <end position="258"/>
    </location>
</feature>
<dbReference type="AlphaFoldDB" id="A0A9P6C445"/>
<organism evidence="2 3">
    <name type="scientific">Macrolepiota fuliginosa MF-IS2</name>
    <dbReference type="NCBI Taxonomy" id="1400762"/>
    <lineage>
        <taxon>Eukaryota</taxon>
        <taxon>Fungi</taxon>
        <taxon>Dikarya</taxon>
        <taxon>Basidiomycota</taxon>
        <taxon>Agaricomycotina</taxon>
        <taxon>Agaricomycetes</taxon>
        <taxon>Agaricomycetidae</taxon>
        <taxon>Agaricales</taxon>
        <taxon>Agaricineae</taxon>
        <taxon>Agaricaceae</taxon>
        <taxon>Macrolepiota</taxon>
    </lineage>
</organism>
<dbReference type="EMBL" id="MU151181">
    <property type="protein sequence ID" value="KAF9447908.1"/>
    <property type="molecule type" value="Genomic_DNA"/>
</dbReference>
<feature type="compositionally biased region" description="Acidic residues" evidence="1">
    <location>
        <begin position="380"/>
        <end position="402"/>
    </location>
</feature>
<keyword evidence="3" id="KW-1185">Reference proteome</keyword>
<feature type="region of interest" description="Disordered" evidence="1">
    <location>
        <begin position="342"/>
        <end position="445"/>
    </location>
</feature>
<gene>
    <name evidence="2" type="ORF">P691DRAFT_85987</name>
</gene>
<evidence type="ECO:0000313" key="3">
    <source>
        <dbReference type="Proteomes" id="UP000807342"/>
    </source>
</evidence>
<feature type="compositionally biased region" description="Basic and acidic residues" evidence="1">
    <location>
        <begin position="287"/>
        <end position="310"/>
    </location>
</feature>
<feature type="region of interest" description="Disordered" evidence="1">
    <location>
        <begin position="173"/>
        <end position="223"/>
    </location>
</feature>
<feature type="compositionally biased region" description="Pro residues" evidence="1">
    <location>
        <begin position="145"/>
        <end position="154"/>
    </location>
</feature>
<feature type="region of interest" description="Disordered" evidence="1">
    <location>
        <begin position="1"/>
        <end position="96"/>
    </location>
</feature>
<feature type="compositionally biased region" description="Basic and acidic residues" evidence="1">
    <location>
        <begin position="368"/>
        <end position="377"/>
    </location>
</feature>
<proteinExistence type="predicted"/>
<feature type="compositionally biased region" description="Low complexity" evidence="1">
    <location>
        <begin position="65"/>
        <end position="81"/>
    </location>
</feature>
<sequence length="492" mass="54034">MEVSVERNLSAPQPMDVESSPLFIIDTQPGPVPSTLPHQTPKHEAPSDDEEVIVYIAPHPKQRRSPPSTTTTITTRNDTPIGQAPDAGDTSAFEPYIPPSTLALASISIQGEASAAPIPELHPTQDEQPSKTETVSLPETASTPAPAPTTPLPHPTVESLKLGLISALNQEVSRTSIPGTRKLPSAMSPRMTKQQKAWERKKAKREREGKKRKGRRGSSGHLAAYGALVSEARLEDVWVEGRGKGEDPRWEERRRGDSDLEWGTEDEGEREDGGEEEVEEGALVVGKSEKAKGKQRARDVEGVEEDHGMEVDEIDVSAMKQFVSSLVGETAGEYVTMDDIEAEKQIRAEDEEGLGGAEGSSDEDEVEGVLKLEEKLFIGESDDEESEEDEEDEEDDSEDDEAFVSPKSSFQARLEKLRKKSREKRPANGSDEEDDDMLARNLAWDEEDDEYDEDISLIDHVQVSGLHIICLCPIFIIITTGDASERSHPGSK</sequence>
<evidence type="ECO:0000256" key="1">
    <source>
        <dbReference type="SAM" id="MobiDB-lite"/>
    </source>
</evidence>
<comment type="caution">
    <text evidence="2">The sequence shown here is derived from an EMBL/GenBank/DDBJ whole genome shotgun (WGS) entry which is preliminary data.</text>
</comment>
<dbReference type="Proteomes" id="UP000807342">
    <property type="component" value="Unassembled WGS sequence"/>
</dbReference>